<proteinExistence type="predicted"/>
<evidence type="ECO:0000313" key="1">
    <source>
        <dbReference type="EMBL" id="JAS99679.1"/>
    </source>
</evidence>
<dbReference type="PANTHER" id="PTHR10773:SF19">
    <property type="match status" value="1"/>
</dbReference>
<dbReference type="PANTHER" id="PTHR10773">
    <property type="entry name" value="DNA-DIRECTED RNA POLYMERASES I, II, AND III SUBUNIT RPABC2"/>
    <property type="match status" value="1"/>
</dbReference>
<feature type="non-terminal residue" evidence="1">
    <location>
        <position position="115"/>
    </location>
</feature>
<gene>
    <name evidence="1" type="ORF">g.3198</name>
</gene>
<name>A0A1B6JKL3_9HEMI</name>
<dbReference type="AlphaFoldDB" id="A0A1B6JKL3"/>
<sequence length="115" mass="13015">QTLCERMAILDTKTSYPGRGKSCATHNRLITVSYSVIVDGKKENVCKTIFMGVYGVTRGKVDILVEKLRASSYGIIETDMRGRHQPPNKTSDDEISGIHQFIDIYPRHESHYARL</sequence>
<dbReference type="EMBL" id="GECU01008027">
    <property type="protein sequence ID" value="JAS99679.1"/>
    <property type="molecule type" value="Transcribed_RNA"/>
</dbReference>
<protein>
    <submittedName>
        <fullName evidence="1">Uncharacterized protein</fullName>
    </submittedName>
</protein>
<organism evidence="1">
    <name type="scientific">Homalodisca liturata</name>
    <dbReference type="NCBI Taxonomy" id="320908"/>
    <lineage>
        <taxon>Eukaryota</taxon>
        <taxon>Metazoa</taxon>
        <taxon>Ecdysozoa</taxon>
        <taxon>Arthropoda</taxon>
        <taxon>Hexapoda</taxon>
        <taxon>Insecta</taxon>
        <taxon>Pterygota</taxon>
        <taxon>Neoptera</taxon>
        <taxon>Paraneoptera</taxon>
        <taxon>Hemiptera</taxon>
        <taxon>Auchenorrhyncha</taxon>
        <taxon>Membracoidea</taxon>
        <taxon>Cicadellidae</taxon>
        <taxon>Cicadellinae</taxon>
        <taxon>Proconiini</taxon>
        <taxon>Homalodisca</taxon>
    </lineage>
</organism>
<accession>A0A1B6JKL3</accession>
<feature type="non-terminal residue" evidence="1">
    <location>
        <position position="1"/>
    </location>
</feature>
<reference evidence="1" key="1">
    <citation type="submission" date="2015-11" db="EMBL/GenBank/DDBJ databases">
        <title>De novo transcriptome assembly of four potential Pierce s Disease insect vectors from Arizona vineyards.</title>
        <authorList>
            <person name="Tassone E.E."/>
        </authorList>
    </citation>
    <scope>NUCLEOTIDE SEQUENCE</scope>
</reference>